<evidence type="ECO:0000256" key="1">
    <source>
        <dbReference type="SAM" id="MobiDB-lite"/>
    </source>
</evidence>
<name>A0A6J4MQM7_9ACTN</name>
<feature type="non-terminal residue" evidence="2">
    <location>
        <position position="1"/>
    </location>
</feature>
<feature type="compositionally biased region" description="Basic and acidic residues" evidence="1">
    <location>
        <begin position="11"/>
        <end position="28"/>
    </location>
</feature>
<feature type="compositionally biased region" description="Pro residues" evidence="1">
    <location>
        <begin position="1"/>
        <end position="10"/>
    </location>
</feature>
<proteinExistence type="predicted"/>
<organism evidence="2">
    <name type="scientific">uncultured Nocardioidaceae bacterium</name>
    <dbReference type="NCBI Taxonomy" id="253824"/>
    <lineage>
        <taxon>Bacteria</taxon>
        <taxon>Bacillati</taxon>
        <taxon>Actinomycetota</taxon>
        <taxon>Actinomycetes</taxon>
        <taxon>Propionibacteriales</taxon>
        <taxon>Nocardioidaceae</taxon>
        <taxon>environmental samples</taxon>
    </lineage>
</organism>
<dbReference type="AlphaFoldDB" id="A0A6J4MQM7"/>
<feature type="region of interest" description="Disordered" evidence="1">
    <location>
        <begin position="1"/>
        <end position="63"/>
    </location>
</feature>
<feature type="non-terminal residue" evidence="2">
    <location>
        <position position="63"/>
    </location>
</feature>
<dbReference type="EMBL" id="CADCUJ010000108">
    <property type="protein sequence ID" value="CAA9364557.1"/>
    <property type="molecule type" value="Genomic_DNA"/>
</dbReference>
<gene>
    <name evidence="2" type="ORF">AVDCRST_MAG72-2587</name>
</gene>
<feature type="compositionally biased region" description="Low complexity" evidence="1">
    <location>
        <begin position="34"/>
        <end position="43"/>
    </location>
</feature>
<reference evidence="2" key="1">
    <citation type="submission" date="2020-02" db="EMBL/GenBank/DDBJ databases">
        <authorList>
            <person name="Meier V. D."/>
        </authorList>
    </citation>
    <scope>NUCLEOTIDE SEQUENCE</scope>
    <source>
        <strain evidence="2">AVDCRST_MAG72</strain>
    </source>
</reference>
<protein>
    <submittedName>
        <fullName evidence="2">FIG002473: Protein YcaR in KDO2-Lipid A biosynthesis cluster</fullName>
    </submittedName>
</protein>
<sequence length="63" mass="6677">DRGPAGPRPRPAGDHRVPQLSREAEGRARGTGAGLRLVRVRLPGARRHPGAAAGRGAQARRRL</sequence>
<accession>A0A6J4MQM7</accession>
<evidence type="ECO:0000313" key="2">
    <source>
        <dbReference type="EMBL" id="CAA9364557.1"/>
    </source>
</evidence>